<proteinExistence type="predicted"/>
<gene>
    <name evidence="2" type="ORF">BG006_010842</name>
</gene>
<dbReference type="Proteomes" id="UP000696485">
    <property type="component" value="Unassembled WGS sequence"/>
</dbReference>
<evidence type="ECO:0000256" key="1">
    <source>
        <dbReference type="SAM" id="MobiDB-lite"/>
    </source>
</evidence>
<feature type="region of interest" description="Disordered" evidence="1">
    <location>
        <begin position="153"/>
        <end position="306"/>
    </location>
</feature>
<feature type="compositionally biased region" description="Polar residues" evidence="1">
    <location>
        <begin position="80"/>
        <end position="94"/>
    </location>
</feature>
<feature type="compositionally biased region" description="Basic and acidic residues" evidence="1">
    <location>
        <begin position="678"/>
        <end position="693"/>
    </location>
</feature>
<feature type="compositionally biased region" description="Basic and acidic residues" evidence="1">
    <location>
        <begin position="249"/>
        <end position="284"/>
    </location>
</feature>
<sequence length="837" mass="92593">MFLNEAKANKVKYYNQNQKPASKGVVASSSSVQGTRSSSDHYGHSHTAPSSALFTSAPLLWQGHGAPSTRMFPSRPPTAPNTTRSTILQPTRGSTAKAKSKVQGRQESQENLSPESVIKAPEISEKRLVQRMGPIFSRAAKMWIRDRKDGHKVKAAKVKAEKTGAPTQKVKETRAPAQKAEKTIAPAQKAEKTRAPAQKAEKTRAPAQKAEKTRAPTQKVEKIRVPAQKAENTRAVTQKAEMTRAPAQEAEKTRAPEQKAEKTRAPTQKVEKIRVPAQKAEKTRAVTQKAEMTRAPAQKAEKTSALIQKSRVQVQEVSNEVMKLSSRKRKWGVNPRKQAQDKLSQSGCSTPALLNSVSSEKVASKPTESAPVLLEPASQLTALIQDDINRHDPQSVFALELFYLILDHLPLSTVVKLIVVSKKWKAGILGYHLWKVAAGNTDTGPAEGESFFSLVCRKSSYLCDRCLSFTTGTRNRADVPIAMALADTTYHLCLACRLEMGFGREYPRNPGMSVTRLYAIKNYGLTTQMLTAIPSKIRENPRPTSMTRFVMYDDLQAQELAIATFGGWKGIDAARTNLRLKKYVDHYLRNQLKDVKKVNKVMEHTEPSKQPSKELSYEVSNKTSNKDTNEVYEASNKAPDKAPNKAGDKDNKKAMWQPGMEELREFKRLMKTKQAVKKMQDQDRSSGKGDSTGKRQKLCHPPYPDFYSLSSATMANYYAFNMSSSSSLGQEHGNHSNDSGSDFDNGAEDFAGGNGFFETNNNVVGEAEVGENFGNDSGERGIQTMNLDVAELGEFGYSSSESDNDRNDGQDEEEFLATPEDFLAQATHEDDFEVVDE</sequence>
<feature type="region of interest" description="Disordered" evidence="1">
    <location>
        <begin position="672"/>
        <end position="703"/>
    </location>
</feature>
<feature type="compositionally biased region" description="Polar residues" evidence="1">
    <location>
        <begin position="103"/>
        <end position="114"/>
    </location>
</feature>
<dbReference type="EMBL" id="JAAAUY010000889">
    <property type="protein sequence ID" value="KAF9325671.1"/>
    <property type="molecule type" value="Genomic_DNA"/>
</dbReference>
<feature type="compositionally biased region" description="Basic and acidic residues" evidence="1">
    <location>
        <begin position="189"/>
        <end position="224"/>
    </location>
</feature>
<feature type="region of interest" description="Disordered" evidence="1">
    <location>
        <begin position="603"/>
        <end position="654"/>
    </location>
</feature>
<feature type="compositionally biased region" description="Basic and acidic residues" evidence="1">
    <location>
        <begin position="169"/>
        <end position="182"/>
    </location>
</feature>
<feature type="compositionally biased region" description="Low complexity" evidence="1">
    <location>
        <begin position="25"/>
        <end position="37"/>
    </location>
</feature>
<reference evidence="2" key="1">
    <citation type="journal article" date="2020" name="Fungal Divers.">
        <title>Resolving the Mortierellaceae phylogeny through synthesis of multi-gene phylogenetics and phylogenomics.</title>
        <authorList>
            <person name="Vandepol N."/>
            <person name="Liber J."/>
            <person name="Desiro A."/>
            <person name="Na H."/>
            <person name="Kennedy M."/>
            <person name="Barry K."/>
            <person name="Grigoriev I.V."/>
            <person name="Miller A.N."/>
            <person name="O'Donnell K."/>
            <person name="Stajich J.E."/>
            <person name="Bonito G."/>
        </authorList>
    </citation>
    <scope>NUCLEOTIDE SEQUENCE</scope>
    <source>
        <strain evidence="2">NVP1</strain>
    </source>
</reference>
<feature type="compositionally biased region" description="Basic and acidic residues" evidence="1">
    <location>
        <begin position="603"/>
        <end position="616"/>
    </location>
</feature>
<feature type="region of interest" description="Disordered" evidence="1">
    <location>
        <begin position="64"/>
        <end position="115"/>
    </location>
</feature>
<dbReference type="AlphaFoldDB" id="A0A9P5SCR7"/>
<feature type="region of interest" description="Disordered" evidence="1">
    <location>
        <begin position="1"/>
        <end position="50"/>
    </location>
</feature>
<evidence type="ECO:0000313" key="2">
    <source>
        <dbReference type="EMBL" id="KAF9325671.1"/>
    </source>
</evidence>
<feature type="region of interest" description="Disordered" evidence="1">
    <location>
        <begin position="725"/>
        <end position="759"/>
    </location>
</feature>
<keyword evidence="3" id="KW-1185">Reference proteome</keyword>
<organism evidence="2 3">
    <name type="scientific">Podila minutissima</name>
    <dbReference type="NCBI Taxonomy" id="64525"/>
    <lineage>
        <taxon>Eukaryota</taxon>
        <taxon>Fungi</taxon>
        <taxon>Fungi incertae sedis</taxon>
        <taxon>Mucoromycota</taxon>
        <taxon>Mortierellomycotina</taxon>
        <taxon>Mortierellomycetes</taxon>
        <taxon>Mortierellales</taxon>
        <taxon>Mortierellaceae</taxon>
        <taxon>Podila</taxon>
    </lineage>
</organism>
<feature type="compositionally biased region" description="Basic and acidic residues" evidence="1">
    <location>
        <begin position="638"/>
        <end position="653"/>
    </location>
</feature>
<name>A0A9P5SCR7_9FUNG</name>
<feature type="region of interest" description="Disordered" evidence="1">
    <location>
        <begin position="791"/>
        <end position="837"/>
    </location>
</feature>
<accession>A0A9P5SCR7</accession>
<evidence type="ECO:0008006" key="4">
    <source>
        <dbReference type="Google" id="ProtNLM"/>
    </source>
</evidence>
<evidence type="ECO:0000313" key="3">
    <source>
        <dbReference type="Proteomes" id="UP000696485"/>
    </source>
</evidence>
<protein>
    <recommendedName>
        <fullName evidence="4">F-box domain-containing protein</fullName>
    </recommendedName>
</protein>
<comment type="caution">
    <text evidence="2">The sequence shown here is derived from an EMBL/GenBank/DDBJ whole genome shotgun (WGS) entry which is preliminary data.</text>
</comment>